<evidence type="ECO:0000256" key="8">
    <source>
        <dbReference type="ARBA" id="ARBA00023012"/>
    </source>
</evidence>
<name>A0A5Q2F897_9ACTN</name>
<reference evidence="12 13" key="1">
    <citation type="submission" date="2019-10" db="EMBL/GenBank/DDBJ databases">
        <title>Genomic analysis of Raineyella sp. CBA3103.</title>
        <authorList>
            <person name="Roh S.W."/>
        </authorList>
    </citation>
    <scope>NUCLEOTIDE SEQUENCE [LARGE SCALE GENOMIC DNA]</scope>
    <source>
        <strain evidence="12 13">CBA3103</strain>
    </source>
</reference>
<keyword evidence="5" id="KW-0547">Nucleotide-binding</keyword>
<dbReference type="PANTHER" id="PTHR24421:SF10">
    <property type="entry name" value="NITRATE_NITRITE SENSOR PROTEIN NARQ"/>
    <property type="match status" value="1"/>
</dbReference>
<dbReference type="GO" id="GO:0000155">
    <property type="term" value="F:phosphorelay sensor kinase activity"/>
    <property type="evidence" value="ECO:0007669"/>
    <property type="project" value="InterPro"/>
</dbReference>
<evidence type="ECO:0000259" key="11">
    <source>
        <dbReference type="Pfam" id="PF13796"/>
    </source>
</evidence>
<evidence type="ECO:0000256" key="4">
    <source>
        <dbReference type="ARBA" id="ARBA00022679"/>
    </source>
</evidence>
<feature type="domain" description="Signal transduction histidine kinase subgroup 3 dimerisation and phosphoacceptor" evidence="10">
    <location>
        <begin position="214"/>
        <end position="277"/>
    </location>
</feature>
<evidence type="ECO:0000256" key="9">
    <source>
        <dbReference type="SAM" id="Phobius"/>
    </source>
</evidence>
<proteinExistence type="predicted"/>
<sequence length="333" mass="36410">MKRRLQMTLVALIAALLSVVCLVPAAVTLVSLPLTLLWVGIPLLIGATWVGRRLLTAHRYGAGYVLGRDVPQPYRSQAQHRGFFVVTRDLLTDEATWRDLLWIGVNVTAGLALTLLPLVFLVGGVAAALLPALALTPWRAMAPGPWWALGWVGWLWAVGLVAAWWYATPPLVRTWAAIAAGMLGPSRTSVLNSRVAELTTSRADSVDSAAQEIRRIERDLHDGVQVRLVSLGMTVGLAEELIDSRPDRARQLLAEAQGSVTETLQELRRLVHGIHPPSSPTAGSSGRSARWRSTCRWTSRSVRPGSVMTRRSACLRRWRPVPTSSSRRPSPTS</sequence>
<dbReference type="Pfam" id="PF07730">
    <property type="entry name" value="HisKA_3"/>
    <property type="match status" value="1"/>
</dbReference>
<feature type="transmembrane region" description="Helical" evidence="9">
    <location>
        <begin position="107"/>
        <end position="134"/>
    </location>
</feature>
<keyword evidence="4" id="KW-0808">Transferase</keyword>
<evidence type="ECO:0000313" key="13">
    <source>
        <dbReference type="Proteomes" id="UP000386847"/>
    </source>
</evidence>
<protein>
    <recommendedName>
        <fullName evidence="2">histidine kinase</fullName>
        <ecNumber evidence="2">2.7.13.3</ecNumber>
    </recommendedName>
</protein>
<keyword evidence="9" id="KW-0812">Transmembrane</keyword>
<keyword evidence="9" id="KW-0472">Membrane</keyword>
<evidence type="ECO:0000256" key="5">
    <source>
        <dbReference type="ARBA" id="ARBA00022741"/>
    </source>
</evidence>
<evidence type="ECO:0000256" key="2">
    <source>
        <dbReference type="ARBA" id="ARBA00012438"/>
    </source>
</evidence>
<evidence type="ECO:0000256" key="7">
    <source>
        <dbReference type="ARBA" id="ARBA00022840"/>
    </source>
</evidence>
<dbReference type="Gene3D" id="1.20.5.1930">
    <property type="match status" value="1"/>
</dbReference>
<comment type="catalytic activity">
    <reaction evidence="1">
        <text>ATP + protein L-histidine = ADP + protein N-phospho-L-histidine.</text>
        <dbReference type="EC" id="2.7.13.3"/>
    </reaction>
</comment>
<keyword evidence="6" id="KW-0418">Kinase</keyword>
<evidence type="ECO:0000256" key="3">
    <source>
        <dbReference type="ARBA" id="ARBA00022553"/>
    </source>
</evidence>
<evidence type="ECO:0000256" key="1">
    <source>
        <dbReference type="ARBA" id="ARBA00000085"/>
    </source>
</evidence>
<dbReference type="InterPro" id="IPR011712">
    <property type="entry name" value="Sig_transdc_His_kin_sub3_dim/P"/>
</dbReference>
<dbReference type="InterPro" id="IPR050482">
    <property type="entry name" value="Sensor_HK_TwoCompSys"/>
</dbReference>
<evidence type="ECO:0000256" key="6">
    <source>
        <dbReference type="ARBA" id="ARBA00022777"/>
    </source>
</evidence>
<dbReference type="InterPro" id="IPR025828">
    <property type="entry name" value="Put_sensor_dom"/>
</dbReference>
<evidence type="ECO:0000313" key="12">
    <source>
        <dbReference type="EMBL" id="QGF23049.1"/>
    </source>
</evidence>
<dbReference type="GO" id="GO:0016020">
    <property type="term" value="C:membrane"/>
    <property type="evidence" value="ECO:0007669"/>
    <property type="project" value="InterPro"/>
</dbReference>
<dbReference type="EMBL" id="CP045725">
    <property type="protein sequence ID" value="QGF23049.1"/>
    <property type="molecule type" value="Genomic_DNA"/>
</dbReference>
<dbReference type="GO" id="GO:0005524">
    <property type="term" value="F:ATP binding"/>
    <property type="evidence" value="ECO:0007669"/>
    <property type="project" value="UniProtKB-KW"/>
</dbReference>
<dbReference type="Pfam" id="PF13796">
    <property type="entry name" value="Sensor"/>
    <property type="match status" value="1"/>
</dbReference>
<feature type="transmembrane region" description="Helical" evidence="9">
    <location>
        <begin position="146"/>
        <end position="167"/>
    </location>
</feature>
<accession>A0A5Q2F897</accession>
<organism evidence="12 13">
    <name type="scientific">Raineyella fluvialis</name>
    <dbReference type="NCBI Taxonomy" id="2662261"/>
    <lineage>
        <taxon>Bacteria</taxon>
        <taxon>Bacillati</taxon>
        <taxon>Actinomycetota</taxon>
        <taxon>Actinomycetes</taxon>
        <taxon>Propionibacteriales</taxon>
        <taxon>Propionibacteriaceae</taxon>
        <taxon>Raineyella</taxon>
    </lineage>
</organism>
<dbReference type="PANTHER" id="PTHR24421">
    <property type="entry name" value="NITRATE/NITRITE SENSOR PROTEIN NARX-RELATED"/>
    <property type="match status" value="1"/>
</dbReference>
<dbReference type="AlphaFoldDB" id="A0A5Q2F897"/>
<dbReference type="KEGG" id="rain:Rai3103_04510"/>
<dbReference type="EC" id="2.7.13.3" evidence="2"/>
<dbReference type="RefSeq" id="WP_153571576.1">
    <property type="nucleotide sequence ID" value="NZ_CP045725.1"/>
</dbReference>
<keyword evidence="7" id="KW-0067">ATP-binding</keyword>
<keyword evidence="3" id="KW-0597">Phosphoprotein</keyword>
<keyword evidence="9" id="KW-1133">Transmembrane helix</keyword>
<evidence type="ECO:0000259" key="10">
    <source>
        <dbReference type="Pfam" id="PF07730"/>
    </source>
</evidence>
<dbReference type="GO" id="GO:0046983">
    <property type="term" value="F:protein dimerization activity"/>
    <property type="evidence" value="ECO:0007669"/>
    <property type="project" value="InterPro"/>
</dbReference>
<dbReference type="Proteomes" id="UP000386847">
    <property type="component" value="Chromosome"/>
</dbReference>
<gene>
    <name evidence="12" type="ORF">Rai3103_04510</name>
</gene>
<keyword evidence="13" id="KW-1185">Reference proteome</keyword>
<keyword evidence="8" id="KW-0902">Two-component regulatory system</keyword>
<feature type="domain" description="Putative sensor" evidence="11">
    <location>
        <begin position="12"/>
        <end position="183"/>
    </location>
</feature>
<feature type="transmembrane region" description="Helical" evidence="9">
    <location>
        <begin position="35"/>
        <end position="51"/>
    </location>
</feature>